<keyword evidence="7 10" id="KW-0520">NAD</keyword>
<comment type="cofactor">
    <cofactor evidence="2 10">
        <name>NAD(+)</name>
        <dbReference type="ChEBI" id="CHEBI:57540"/>
    </cofactor>
</comment>
<feature type="domain" description="NAD-dependent epimerase/dehydratase" evidence="11">
    <location>
        <begin position="4"/>
        <end position="249"/>
    </location>
</feature>
<dbReference type="CDD" id="cd05247">
    <property type="entry name" value="UDP_G4E_1_SDR_e"/>
    <property type="match status" value="1"/>
</dbReference>
<dbReference type="RefSeq" id="WP_131900442.1">
    <property type="nucleotide sequence ID" value="NZ_SMKZ01000057.1"/>
</dbReference>
<dbReference type="EMBL" id="SMKZ01000057">
    <property type="protein sequence ID" value="TDD99993.1"/>
    <property type="molecule type" value="Genomic_DNA"/>
</dbReference>
<comment type="caution">
    <text evidence="12">The sequence shown here is derived from an EMBL/GenBank/DDBJ whole genome shotgun (WGS) entry which is preliminary data.</text>
</comment>
<evidence type="ECO:0000313" key="13">
    <source>
        <dbReference type="Proteomes" id="UP000294739"/>
    </source>
</evidence>
<keyword evidence="8 10" id="KW-0413">Isomerase</keyword>
<keyword evidence="9 10" id="KW-0119">Carbohydrate metabolism</keyword>
<organism evidence="12 13">
    <name type="scientific">Jiangella asiatica</name>
    <dbReference type="NCBI Taxonomy" id="2530372"/>
    <lineage>
        <taxon>Bacteria</taxon>
        <taxon>Bacillati</taxon>
        <taxon>Actinomycetota</taxon>
        <taxon>Actinomycetes</taxon>
        <taxon>Jiangellales</taxon>
        <taxon>Jiangellaceae</taxon>
        <taxon>Jiangella</taxon>
    </lineage>
</organism>
<evidence type="ECO:0000313" key="12">
    <source>
        <dbReference type="EMBL" id="TDD99993.1"/>
    </source>
</evidence>
<evidence type="ECO:0000256" key="4">
    <source>
        <dbReference type="ARBA" id="ARBA00007637"/>
    </source>
</evidence>
<evidence type="ECO:0000256" key="1">
    <source>
        <dbReference type="ARBA" id="ARBA00000083"/>
    </source>
</evidence>
<reference evidence="12 13" key="1">
    <citation type="submission" date="2019-03" db="EMBL/GenBank/DDBJ databases">
        <title>Draft genome sequences of novel Actinobacteria.</title>
        <authorList>
            <person name="Sahin N."/>
            <person name="Ay H."/>
            <person name="Saygin H."/>
        </authorList>
    </citation>
    <scope>NUCLEOTIDE SEQUENCE [LARGE SCALE GENOMIC DNA]</scope>
    <source>
        <strain evidence="12 13">5K138</strain>
    </source>
</reference>
<protein>
    <recommendedName>
        <fullName evidence="6 10">UDP-glucose 4-epimerase</fullName>
        <ecNumber evidence="5 10">5.1.3.2</ecNumber>
    </recommendedName>
</protein>
<dbReference type="GO" id="GO:0003978">
    <property type="term" value="F:UDP-glucose 4-epimerase activity"/>
    <property type="evidence" value="ECO:0007669"/>
    <property type="project" value="UniProtKB-UniRule"/>
</dbReference>
<dbReference type="OrthoDB" id="9801785at2"/>
<dbReference type="Proteomes" id="UP000294739">
    <property type="component" value="Unassembled WGS sequence"/>
</dbReference>
<dbReference type="AlphaFoldDB" id="A0A4R5CNN0"/>
<dbReference type="InParanoid" id="A0A4R5CNN0"/>
<gene>
    <name evidence="12" type="primary">galE</name>
    <name evidence="12" type="ORF">E1269_27000</name>
</gene>
<dbReference type="NCBIfam" id="TIGR01179">
    <property type="entry name" value="galE"/>
    <property type="match status" value="1"/>
</dbReference>
<evidence type="ECO:0000259" key="11">
    <source>
        <dbReference type="Pfam" id="PF01370"/>
    </source>
</evidence>
<keyword evidence="13" id="KW-1185">Reference proteome</keyword>
<dbReference type="Gene3D" id="3.90.25.10">
    <property type="entry name" value="UDP-galactose 4-epimerase, domain 1"/>
    <property type="match status" value="1"/>
</dbReference>
<comment type="subunit">
    <text evidence="10">Homodimer.</text>
</comment>
<dbReference type="SUPFAM" id="SSF51735">
    <property type="entry name" value="NAD(P)-binding Rossmann-fold domains"/>
    <property type="match status" value="1"/>
</dbReference>
<dbReference type="Pfam" id="PF01370">
    <property type="entry name" value="Epimerase"/>
    <property type="match status" value="1"/>
</dbReference>
<evidence type="ECO:0000256" key="2">
    <source>
        <dbReference type="ARBA" id="ARBA00001911"/>
    </source>
</evidence>
<comment type="similarity">
    <text evidence="4 10">Belongs to the NAD(P)-dependent epimerase/dehydratase family.</text>
</comment>
<dbReference type="PANTHER" id="PTHR43725:SF53">
    <property type="entry name" value="UDP-ARABINOSE 4-EPIMERASE 1"/>
    <property type="match status" value="1"/>
</dbReference>
<dbReference type="Gene3D" id="3.40.50.720">
    <property type="entry name" value="NAD(P)-binding Rossmann-like Domain"/>
    <property type="match status" value="1"/>
</dbReference>
<dbReference type="UniPathway" id="UPA00214"/>
<comment type="pathway">
    <text evidence="3 10">Carbohydrate metabolism; galactose metabolism.</text>
</comment>
<proteinExistence type="inferred from homology"/>
<name>A0A4R5CNN0_9ACTN</name>
<evidence type="ECO:0000256" key="10">
    <source>
        <dbReference type="RuleBase" id="RU366046"/>
    </source>
</evidence>
<accession>A0A4R5CNN0</accession>
<evidence type="ECO:0000256" key="6">
    <source>
        <dbReference type="ARBA" id="ARBA00018569"/>
    </source>
</evidence>
<evidence type="ECO:0000256" key="8">
    <source>
        <dbReference type="ARBA" id="ARBA00023235"/>
    </source>
</evidence>
<evidence type="ECO:0000256" key="3">
    <source>
        <dbReference type="ARBA" id="ARBA00004947"/>
    </source>
</evidence>
<dbReference type="InterPro" id="IPR001509">
    <property type="entry name" value="Epimerase_deHydtase"/>
</dbReference>
<evidence type="ECO:0000256" key="7">
    <source>
        <dbReference type="ARBA" id="ARBA00023027"/>
    </source>
</evidence>
<dbReference type="InterPro" id="IPR036291">
    <property type="entry name" value="NAD(P)-bd_dom_sf"/>
</dbReference>
<sequence>MKLLVTGGAGYIGSVVGAQLVSAGHEVVVLDNLLTGHRDFVPEGAELVEKGVEDAGSVLDASFDAVLHFAARSLVGESVTQPGLYWWNNVVGTLRLLDAMREAGVRRLVSSSTAATYGQPPVVPITEDTPAVPINPYGQSKLAVDHALAGEATAHGLAAVSLRYFNVGGALGRHGERHDPETHLIPNVLAVPAGRRETVDVFGTDYPTPDGTAVRDYLHVEDLGRAHLLALDWTGSAEAGGTHRVYNLGSGTGYSVREVIEAVRRVTGHPVPTRERERRPGDPPVLVASSERITADLGWRPEHDLDTIVEDAWTFLQR</sequence>
<dbReference type="PANTHER" id="PTHR43725">
    <property type="entry name" value="UDP-GLUCOSE 4-EPIMERASE"/>
    <property type="match status" value="1"/>
</dbReference>
<dbReference type="InterPro" id="IPR005886">
    <property type="entry name" value="UDP_G4E"/>
</dbReference>
<dbReference type="EC" id="5.1.3.2" evidence="5 10"/>
<evidence type="ECO:0000256" key="5">
    <source>
        <dbReference type="ARBA" id="ARBA00013189"/>
    </source>
</evidence>
<evidence type="ECO:0000256" key="9">
    <source>
        <dbReference type="ARBA" id="ARBA00023277"/>
    </source>
</evidence>
<comment type="catalytic activity">
    <reaction evidence="1 10">
        <text>UDP-alpha-D-glucose = UDP-alpha-D-galactose</text>
        <dbReference type="Rhea" id="RHEA:22168"/>
        <dbReference type="ChEBI" id="CHEBI:58885"/>
        <dbReference type="ChEBI" id="CHEBI:66914"/>
        <dbReference type="EC" id="5.1.3.2"/>
    </reaction>
</comment>
<dbReference type="GO" id="GO:0033499">
    <property type="term" value="P:galactose catabolic process via UDP-galactose, Leloir pathway"/>
    <property type="evidence" value="ECO:0007669"/>
    <property type="project" value="TreeGrafter"/>
</dbReference>